<dbReference type="InterPro" id="IPR001789">
    <property type="entry name" value="Sig_transdc_resp-reg_receiver"/>
</dbReference>
<evidence type="ECO:0000259" key="3">
    <source>
        <dbReference type="PROSITE" id="PS50110"/>
    </source>
</evidence>
<comment type="caution">
    <text evidence="4">The sequence shown here is derived from an EMBL/GenBank/DDBJ whole genome shotgun (WGS) entry which is preliminary data.</text>
</comment>
<dbReference type="PANTHER" id="PTHR44591">
    <property type="entry name" value="STRESS RESPONSE REGULATOR PROTEIN 1"/>
    <property type="match status" value="1"/>
</dbReference>
<protein>
    <submittedName>
        <fullName evidence="4">Response regulator</fullName>
    </submittedName>
</protein>
<dbReference type="Proteomes" id="UP000274046">
    <property type="component" value="Unassembled WGS sequence"/>
</dbReference>
<feature type="modified residue" description="4-aspartylphosphate" evidence="2">
    <location>
        <position position="96"/>
    </location>
</feature>
<accession>A0A3N0BUX6</accession>
<dbReference type="PROSITE" id="PS50110">
    <property type="entry name" value="RESPONSE_REGULATORY"/>
    <property type="match status" value="1"/>
</dbReference>
<dbReference type="SUPFAM" id="SSF52172">
    <property type="entry name" value="CheY-like"/>
    <property type="match status" value="1"/>
</dbReference>
<dbReference type="OrthoDB" id="677887at2"/>
<dbReference type="Pfam" id="PF00072">
    <property type="entry name" value="Response_reg"/>
    <property type="match status" value="1"/>
</dbReference>
<keyword evidence="1 2" id="KW-0597">Phosphoprotein</keyword>
<dbReference type="PANTHER" id="PTHR44591:SF3">
    <property type="entry name" value="RESPONSE REGULATORY DOMAIN-CONTAINING PROTEIN"/>
    <property type="match status" value="1"/>
</dbReference>
<evidence type="ECO:0000256" key="1">
    <source>
        <dbReference type="ARBA" id="ARBA00022553"/>
    </source>
</evidence>
<dbReference type="AlphaFoldDB" id="A0A3N0BUX6"/>
<name>A0A3N0BUX6_9SPHI</name>
<keyword evidence="5" id="KW-1185">Reference proteome</keyword>
<dbReference type="SMART" id="SM00448">
    <property type="entry name" value="REC"/>
    <property type="match status" value="1"/>
</dbReference>
<dbReference type="InterPro" id="IPR050595">
    <property type="entry name" value="Bact_response_regulator"/>
</dbReference>
<dbReference type="InterPro" id="IPR011006">
    <property type="entry name" value="CheY-like_superfamily"/>
</dbReference>
<evidence type="ECO:0000313" key="4">
    <source>
        <dbReference type="EMBL" id="RNL52525.1"/>
    </source>
</evidence>
<evidence type="ECO:0000256" key="2">
    <source>
        <dbReference type="PROSITE-ProRule" id="PRU00169"/>
    </source>
</evidence>
<feature type="domain" description="Response regulatory" evidence="3">
    <location>
        <begin position="47"/>
        <end position="162"/>
    </location>
</feature>
<reference evidence="4 5" key="1">
    <citation type="submission" date="2018-10" db="EMBL/GenBank/DDBJ databases">
        <title>Genome sequencing of Pedobacter jejuensis TNB23.</title>
        <authorList>
            <person name="Cho Y.-J."/>
            <person name="Cho A."/>
            <person name="Kim O.-S."/>
        </authorList>
    </citation>
    <scope>NUCLEOTIDE SEQUENCE [LARGE SCALE GENOMIC DNA]</scope>
    <source>
        <strain evidence="4 5">TNB23</strain>
    </source>
</reference>
<dbReference type="Gene3D" id="3.40.50.2300">
    <property type="match status" value="1"/>
</dbReference>
<evidence type="ECO:0000313" key="5">
    <source>
        <dbReference type="Proteomes" id="UP000274046"/>
    </source>
</evidence>
<proteinExistence type="predicted"/>
<sequence>MYLHGKKYLVRNIRLQFRKKTAKLKHYVSDFVLAVLNNKITEINLKRVLIVDDDPDILEVFQLALENEHYTVYPLLSPRFIFKTIKEFNPDLIILDIMLNGMDGRAVFKQLRSNPDTEQIPVIMASARYDETYINAQKYHPDDYLEKPFNIALMLQKVNRLTLN</sequence>
<dbReference type="GO" id="GO:0000160">
    <property type="term" value="P:phosphorelay signal transduction system"/>
    <property type="evidence" value="ECO:0007669"/>
    <property type="project" value="InterPro"/>
</dbReference>
<dbReference type="EMBL" id="RBEE01000023">
    <property type="protein sequence ID" value="RNL52525.1"/>
    <property type="molecule type" value="Genomic_DNA"/>
</dbReference>
<organism evidence="4 5">
    <name type="scientific">Pedobacter jejuensis</name>
    <dbReference type="NCBI Taxonomy" id="1268550"/>
    <lineage>
        <taxon>Bacteria</taxon>
        <taxon>Pseudomonadati</taxon>
        <taxon>Bacteroidota</taxon>
        <taxon>Sphingobacteriia</taxon>
        <taxon>Sphingobacteriales</taxon>
        <taxon>Sphingobacteriaceae</taxon>
        <taxon>Pedobacter</taxon>
    </lineage>
</organism>
<gene>
    <name evidence="4" type="ORF">D7004_13330</name>
</gene>